<dbReference type="InterPro" id="IPR045169">
    <property type="entry name" value="NO2/SO3_Rdtase_4Fe4S_prot"/>
</dbReference>
<dbReference type="PANTHER" id="PTHR11493:SF47">
    <property type="entry name" value="SULFITE REDUCTASE [NADPH] SUBUNIT BETA"/>
    <property type="match status" value="1"/>
</dbReference>
<dbReference type="GO" id="GO:0000103">
    <property type="term" value="P:sulfate assimilation"/>
    <property type="evidence" value="ECO:0007669"/>
    <property type="project" value="EnsemblFungi"/>
</dbReference>
<dbReference type="VEuPathDB" id="FungiDB:GWK60_M00275"/>
<evidence type="ECO:0000256" key="10">
    <source>
        <dbReference type="ARBA" id="ARBA00022723"/>
    </source>
</evidence>
<dbReference type="Pfam" id="PF03460">
    <property type="entry name" value="NIR_SIR_ferr"/>
    <property type="match status" value="2"/>
</dbReference>
<dbReference type="InterPro" id="IPR006067">
    <property type="entry name" value="NO2/SO3_Rdtase_4Fe4S_dom"/>
</dbReference>
<keyword evidence="14" id="KW-0411">Iron-sulfur</keyword>
<comment type="catalytic activity">
    <reaction evidence="15">
        <text>hydrogen sulfide + 3 NADP(+) + 3 H2O = sulfite + 3 NADPH + 4 H(+)</text>
        <dbReference type="Rhea" id="RHEA:13801"/>
        <dbReference type="ChEBI" id="CHEBI:15377"/>
        <dbReference type="ChEBI" id="CHEBI:15378"/>
        <dbReference type="ChEBI" id="CHEBI:17359"/>
        <dbReference type="ChEBI" id="CHEBI:29919"/>
        <dbReference type="ChEBI" id="CHEBI:57783"/>
        <dbReference type="ChEBI" id="CHEBI:58349"/>
        <dbReference type="EC" id="1.8.1.2"/>
    </reaction>
</comment>
<dbReference type="GO" id="GO:0004783">
    <property type="term" value="F:sulfite reductase (NADPH) activity"/>
    <property type="evidence" value="ECO:0007669"/>
    <property type="project" value="UniProtKB-EC"/>
</dbReference>
<dbReference type="PROSITE" id="PS50902">
    <property type="entry name" value="FLAVODOXIN_LIKE"/>
    <property type="match status" value="1"/>
</dbReference>
<dbReference type="InterPro" id="IPR008254">
    <property type="entry name" value="Flavodoxin/NO_synth"/>
</dbReference>
<dbReference type="Pfam" id="PF00258">
    <property type="entry name" value="Flavodoxin_1"/>
    <property type="match status" value="1"/>
</dbReference>
<comment type="similarity">
    <text evidence="5">Belongs to the nitrite and sulfite reductase 4Fe-4S domain family.</text>
</comment>
<dbReference type="SUPFAM" id="SSF52218">
    <property type="entry name" value="Flavoproteins"/>
    <property type="match status" value="1"/>
</dbReference>
<dbReference type="InterPro" id="IPR029061">
    <property type="entry name" value="THDP-binding"/>
</dbReference>
<dbReference type="InterPro" id="IPR036136">
    <property type="entry name" value="Nit/Sulf_reduc_fer-like_dom_sf"/>
</dbReference>
<dbReference type="InterPro" id="IPR001094">
    <property type="entry name" value="Flavdoxin-like"/>
</dbReference>
<evidence type="ECO:0000313" key="20">
    <source>
        <dbReference type="EMBL" id="KTB08046.1"/>
    </source>
</evidence>
<evidence type="ECO:0000256" key="16">
    <source>
        <dbReference type="ARBA" id="ARBA00057613"/>
    </source>
</evidence>
<dbReference type="VEuPathDB" id="FungiDB:B1J91_M00374g"/>
<dbReference type="SUPFAM" id="SSF52518">
    <property type="entry name" value="Thiamin diphosphate-binding fold (THDP-binding)"/>
    <property type="match status" value="1"/>
</dbReference>
<sequence>MTAGTAGLDTGRPLYYVGAQKDNTPRDESLVSYVFKGETDYIKLLASTDPLSRVIDNNKGGVVLLDQVTLLESLPHLYSIGKKDSTSNITEGSVITIIVDLNLEDYSIIPAVSDLHLPIHIGLESINLEQNGIHFINFNRINGTQTANNIFTSGAASPKNLIINLSQYYNELVKSVPEDVAIFNITEYKKNLLPEILANVPSSITRINLLQGSSTASENQEYADGFEPFLLDFFADFEVLVQNNIQQLLLTKIGNKVDDFNSVSAKIISNLESAKPVKNLFVGEVVDISKDVTEDYSNSIKNILKLEDAYIKVLKQLLGNNLSIINEYSNSTINTLSPEFGYGRYLQEKEIQNKLVELARKSLDPQLFHSQESDEFVKKLSKWVSFKSSSLDQNLLEEANKIGSDIFEYLKTDAHSQTAIKLLEVAENDEKYFQFKSSWLIGSDAWSYDLGNSGVHQVLTSSDNINMLIIDSEPYEQRKASTQRKKDVGLYAMNFHNVYVASVAVYSSYTQLLTAFIEANKFNGPSIVLAYLPYKSEKDTPLDVLKETKSGVESGYWPLYRYDPSKEEADEQSAFQLDSSVIRKQLEAFLERENKLTLLTKRNPALARTLAQSASDVVTQKQNKRAEAALESLLNGLSGPPLHIYFASDGGNASNLAKRLHGRASARGLKSTVLSMDDLILDELPGEENVVFITSTGGQGEFPQDGKSFWDALKGSTDLDLSNLNVSVFGLGDSQYWPRKEDKKYYNKPAQDLYKRLEFLGAKILAPLGLGDDQGDDGYQTGYSEWEPKLWEALGVANVEVEDEPKPITNEDIKLNSDFLRGTIASDLKDESTGTVQYSNEQLMKFHGIYTQDDRDIREVRKSEGLEPYYYFMARARLPGGKCTPHQWLGLDKLSEDSGNGTLKLTTRATFQIHGVLKKNLKHTLRGMNAVLIDTLAAAGDVNRNVMVTALPAQAKIHKQISTMAAEISEHFLPKTTAYHEIWLDGPEEQDYEDDWNERFNNRKEGPRKKKTLVSGNALVDIEPIYGPTYMPRKFKFNLTVPPYNDVDVFSSDIGLIAIVDKEKNSIEGYNIYVGGGMGTTHGNKKTYPRVASSFGYVKNEDVLPALEALLIIQRDYGNREDRKQARVKYTVDRLGVQGYKEKAEEIWGKKFEPERSYEITSNIDYFGWVKDENGLNHFTAYIENGRVIDTPDLPQKTGLRVLAQYMEKNNTGHFRLTGNQHLVVSDITDEHLDAVKEILAKYTLDNADFSGLRLSSSACVGLPTCGLAFAESERYLPDVITQLEDTLEEYGLRHDSIIMRMTGCPNGCSRPWLAELALVGKAPHTYNLYLGGGYYGQRVNKLYRANLNDEEIVDVIKPLFKRYAAERNEGEYFGDFVIRAGIVKPTLEGRLFHEDISEDAF</sequence>
<dbReference type="GO" id="GO:0010181">
    <property type="term" value="F:FMN binding"/>
    <property type="evidence" value="ECO:0007669"/>
    <property type="project" value="InterPro"/>
</dbReference>
<keyword evidence="12" id="KW-0560">Oxidoreductase</keyword>
<keyword evidence="9" id="KW-0349">Heme</keyword>
<dbReference type="Gene3D" id="3.30.413.10">
    <property type="entry name" value="Sulfite Reductase Hemoprotein, domain 1"/>
    <property type="match status" value="2"/>
</dbReference>
<keyword evidence="11" id="KW-0521">NADP</keyword>
<reference evidence="20 21" key="1">
    <citation type="submission" date="2015-10" db="EMBL/GenBank/DDBJ databases">
        <title>Draft genomes sequences of Candida glabrata isolates 1A, 1B, 2A, 2B, 3A and 3B.</title>
        <authorList>
            <person name="Haavelsrud O.E."/>
            <person name="Gaustad P."/>
        </authorList>
    </citation>
    <scope>NUCLEOTIDE SEQUENCE [LARGE SCALE GENOMIC DNA]</scope>
    <source>
        <strain evidence="20">910700640</strain>
    </source>
</reference>
<dbReference type="PRINTS" id="PR00397">
    <property type="entry name" value="SIROHAEM"/>
</dbReference>
<comment type="subunit">
    <text evidence="17">Alpha(2)-beta(2). The alpha component is a flavoprotein, the beta component is a hemoprotein.</text>
</comment>
<keyword evidence="13" id="KW-0408">Iron</keyword>
<dbReference type="FunFam" id="3.40.50.970:FF:000051">
    <property type="entry name" value="Sulfite reductase beta subunit"/>
    <property type="match status" value="1"/>
</dbReference>
<dbReference type="Gene3D" id="3.40.50.360">
    <property type="match status" value="1"/>
</dbReference>
<dbReference type="InterPro" id="IPR029039">
    <property type="entry name" value="Flavoprotein-like_sf"/>
</dbReference>
<evidence type="ECO:0000256" key="1">
    <source>
        <dbReference type="ARBA" id="ARBA00001929"/>
    </source>
</evidence>
<dbReference type="Gene3D" id="3.40.50.970">
    <property type="match status" value="1"/>
</dbReference>
<dbReference type="PROSITE" id="PS00365">
    <property type="entry name" value="NIR_SIR"/>
    <property type="match status" value="1"/>
</dbReference>
<dbReference type="SUPFAM" id="SSF56014">
    <property type="entry name" value="Nitrite and sulphite reductase 4Fe-4S domain-like"/>
    <property type="match status" value="2"/>
</dbReference>
<evidence type="ECO:0000256" key="9">
    <source>
        <dbReference type="ARBA" id="ARBA00022617"/>
    </source>
</evidence>
<evidence type="ECO:0000256" key="14">
    <source>
        <dbReference type="ARBA" id="ARBA00023014"/>
    </source>
</evidence>
<dbReference type="VEuPathDB" id="FungiDB:CAGL0M00374g"/>
<comment type="subcellular location">
    <subcellularLocation>
        <location evidence="3">Cytoplasm</location>
    </subcellularLocation>
</comment>
<evidence type="ECO:0000256" key="7">
    <source>
        <dbReference type="ARBA" id="ARBA00022485"/>
    </source>
</evidence>
<dbReference type="GO" id="GO:0005737">
    <property type="term" value="C:cytoplasm"/>
    <property type="evidence" value="ECO:0007669"/>
    <property type="project" value="UniProtKB-SubCell"/>
</dbReference>
<dbReference type="Pfam" id="PF01077">
    <property type="entry name" value="NIR_SIR"/>
    <property type="match status" value="1"/>
</dbReference>
<dbReference type="Gene3D" id="3.90.480.20">
    <property type="match status" value="1"/>
</dbReference>
<evidence type="ECO:0000256" key="18">
    <source>
        <dbReference type="ARBA" id="ARBA00067595"/>
    </source>
</evidence>
<gene>
    <name evidence="20" type="ORF">AO440_003872</name>
</gene>
<dbReference type="EC" id="1.8.1.2" evidence="6"/>
<evidence type="ECO:0000256" key="12">
    <source>
        <dbReference type="ARBA" id="ARBA00023002"/>
    </source>
</evidence>
<dbReference type="GO" id="GO:0020037">
    <property type="term" value="F:heme binding"/>
    <property type="evidence" value="ECO:0007669"/>
    <property type="project" value="InterPro"/>
</dbReference>
<dbReference type="PRINTS" id="PR00369">
    <property type="entry name" value="FLAVODOXIN"/>
</dbReference>
<dbReference type="InterPro" id="IPR005117">
    <property type="entry name" value="NiRdtase/SiRdtase_haem-b_fer"/>
</dbReference>
<evidence type="ECO:0000256" key="2">
    <source>
        <dbReference type="ARBA" id="ARBA00001966"/>
    </source>
</evidence>
<evidence type="ECO:0000256" key="4">
    <source>
        <dbReference type="ARBA" id="ARBA00004774"/>
    </source>
</evidence>
<comment type="cofactor">
    <cofactor evidence="2">
        <name>[4Fe-4S] cluster</name>
        <dbReference type="ChEBI" id="CHEBI:49883"/>
    </cofactor>
</comment>
<dbReference type="Gene3D" id="3.90.480.10">
    <property type="entry name" value="Sulfite Reductase Hemoprotein,Domain 2"/>
    <property type="match status" value="1"/>
</dbReference>
<evidence type="ECO:0000256" key="17">
    <source>
        <dbReference type="ARBA" id="ARBA00063391"/>
    </source>
</evidence>
<dbReference type="InterPro" id="IPR045854">
    <property type="entry name" value="NO2/SO3_Rdtase_4Fe4S_sf"/>
</dbReference>
<feature type="domain" description="Flavodoxin-like" evidence="19">
    <location>
        <begin position="642"/>
        <end position="791"/>
    </location>
</feature>
<keyword evidence="7" id="KW-0004">4Fe-4S</keyword>
<dbReference type="InterPro" id="IPR006066">
    <property type="entry name" value="NO2/SO3_Rdtase_FeS/sirohaem_BS"/>
</dbReference>
<dbReference type="GO" id="GO:0046872">
    <property type="term" value="F:metal ion binding"/>
    <property type="evidence" value="ECO:0007669"/>
    <property type="project" value="UniProtKB-KW"/>
</dbReference>
<evidence type="ECO:0000256" key="8">
    <source>
        <dbReference type="ARBA" id="ARBA00022490"/>
    </source>
</evidence>
<evidence type="ECO:0000313" key="21">
    <source>
        <dbReference type="Proteomes" id="UP000054886"/>
    </source>
</evidence>
<comment type="pathway">
    <text evidence="4">Sulfur metabolism; hydrogen sulfide biosynthesis; hydrogen sulfide from sulfite (NADPH route): step 1/1.</text>
</comment>
<evidence type="ECO:0000256" key="5">
    <source>
        <dbReference type="ARBA" id="ARBA00010429"/>
    </source>
</evidence>
<name>A0A0W0DST8_CANGB</name>
<dbReference type="GO" id="GO:0009337">
    <property type="term" value="C:sulfite reductase complex (NADPH)"/>
    <property type="evidence" value="ECO:0007669"/>
    <property type="project" value="EnsemblFungi"/>
</dbReference>
<protein>
    <recommendedName>
        <fullName evidence="18">Sulfite reductase [NADPH] subunit beta</fullName>
        <ecNumber evidence="6">1.8.1.2</ecNumber>
    </recommendedName>
</protein>
<keyword evidence="8" id="KW-0963">Cytoplasm</keyword>
<evidence type="ECO:0000259" key="19">
    <source>
        <dbReference type="PROSITE" id="PS50902"/>
    </source>
</evidence>
<dbReference type="GO" id="GO:0000097">
    <property type="term" value="P:sulfur amino acid biosynthetic process"/>
    <property type="evidence" value="ECO:0007669"/>
    <property type="project" value="EnsemblFungi"/>
</dbReference>
<accession>A0A0W0DST8</accession>
<keyword evidence="10" id="KW-0479">Metal-binding</keyword>
<evidence type="ECO:0000256" key="11">
    <source>
        <dbReference type="ARBA" id="ARBA00022857"/>
    </source>
</evidence>
<comment type="function">
    <text evidence="16">Catalyzes the reduction of sulfite to sulfide, one of several activities required for the biosynthesis of L-cysteine from sulfate.</text>
</comment>
<dbReference type="GO" id="GO:0050311">
    <property type="term" value="F:sulfite reductase (ferredoxin) activity"/>
    <property type="evidence" value="ECO:0007669"/>
    <property type="project" value="TreeGrafter"/>
</dbReference>
<dbReference type="PANTHER" id="PTHR11493">
    <property type="entry name" value="SULFITE REDUCTASE [NADPH] SUBUNIT BETA-RELATED"/>
    <property type="match status" value="1"/>
</dbReference>
<evidence type="ECO:0000256" key="6">
    <source>
        <dbReference type="ARBA" id="ARBA00012604"/>
    </source>
</evidence>
<dbReference type="EMBL" id="LLZZ01000106">
    <property type="protein sequence ID" value="KTB08046.1"/>
    <property type="molecule type" value="Genomic_DNA"/>
</dbReference>
<organism evidence="20 21">
    <name type="scientific">Candida glabrata</name>
    <name type="common">Yeast</name>
    <name type="synonym">Torulopsis glabrata</name>
    <dbReference type="NCBI Taxonomy" id="5478"/>
    <lineage>
        <taxon>Eukaryota</taxon>
        <taxon>Fungi</taxon>
        <taxon>Dikarya</taxon>
        <taxon>Ascomycota</taxon>
        <taxon>Saccharomycotina</taxon>
        <taxon>Saccharomycetes</taxon>
        <taxon>Saccharomycetales</taxon>
        <taxon>Saccharomycetaceae</taxon>
        <taxon>Nakaseomyces</taxon>
    </lineage>
</organism>
<evidence type="ECO:0000256" key="13">
    <source>
        <dbReference type="ARBA" id="ARBA00023004"/>
    </source>
</evidence>
<evidence type="ECO:0000256" key="15">
    <source>
        <dbReference type="ARBA" id="ARBA00052219"/>
    </source>
</evidence>
<dbReference type="Proteomes" id="UP000054886">
    <property type="component" value="Unassembled WGS sequence"/>
</dbReference>
<dbReference type="VEuPathDB" id="FungiDB:GVI51_M00275"/>
<evidence type="ECO:0000256" key="3">
    <source>
        <dbReference type="ARBA" id="ARBA00004496"/>
    </source>
</evidence>
<comment type="cofactor">
    <cofactor evidence="1">
        <name>siroheme</name>
        <dbReference type="ChEBI" id="CHEBI:60052"/>
    </cofactor>
</comment>
<dbReference type="FunFam" id="3.40.50.360:FF:000016">
    <property type="entry name" value="Sulfite reductase subunit beta"/>
    <property type="match status" value="1"/>
</dbReference>
<dbReference type="FunFam" id="3.30.413.10:FF:000003">
    <property type="entry name" value="Sulfite reductase [NADPH] hemoprotein beta-component"/>
    <property type="match status" value="1"/>
</dbReference>
<dbReference type="NCBIfam" id="NF010029">
    <property type="entry name" value="PRK13504.1"/>
    <property type="match status" value="1"/>
</dbReference>
<comment type="caution">
    <text evidence="20">The sequence shown here is derived from an EMBL/GenBank/DDBJ whole genome shotgun (WGS) entry which is preliminary data.</text>
</comment>
<proteinExistence type="inferred from homology"/>
<dbReference type="GO" id="GO:0051539">
    <property type="term" value="F:4 iron, 4 sulfur cluster binding"/>
    <property type="evidence" value="ECO:0007669"/>
    <property type="project" value="UniProtKB-KW"/>
</dbReference>
<dbReference type="SUPFAM" id="SSF55124">
    <property type="entry name" value="Nitrite/Sulfite reductase N-terminal domain-like"/>
    <property type="match status" value="2"/>
</dbReference>